<dbReference type="EMBL" id="FRAA01000001">
    <property type="protein sequence ID" value="SHJ74179.1"/>
    <property type="molecule type" value="Genomic_DNA"/>
</dbReference>
<dbReference type="GO" id="GO:0009279">
    <property type="term" value="C:cell outer membrane"/>
    <property type="evidence" value="ECO:0007669"/>
    <property type="project" value="UniProtKB-SubCell"/>
</dbReference>
<comment type="subcellular location">
    <subcellularLocation>
        <location evidence="1">Cell outer membrane</location>
    </subcellularLocation>
</comment>
<gene>
    <name evidence="8" type="ORF">SAMN04488028_1011080</name>
</gene>
<evidence type="ECO:0000256" key="5">
    <source>
        <dbReference type="ARBA" id="ARBA00023237"/>
    </source>
</evidence>
<evidence type="ECO:0000256" key="1">
    <source>
        <dbReference type="ARBA" id="ARBA00004442"/>
    </source>
</evidence>
<dbReference type="InterPro" id="IPR012944">
    <property type="entry name" value="SusD_RagB_dom"/>
</dbReference>
<comment type="similarity">
    <text evidence="2">Belongs to the SusD family.</text>
</comment>
<evidence type="ECO:0000313" key="9">
    <source>
        <dbReference type="Proteomes" id="UP000184474"/>
    </source>
</evidence>
<evidence type="ECO:0000256" key="2">
    <source>
        <dbReference type="ARBA" id="ARBA00006275"/>
    </source>
</evidence>
<proteinExistence type="inferred from homology"/>
<keyword evidence="3" id="KW-0732">Signal</keyword>
<sequence length="502" mass="55766">MKFNRYIIAGLMSLLALNACDQDKLELTNPNDLSPETFLVTQAQAQSAVNAVYANLQTRGLYSRGMFFSMDNMSHENSGNPQLEADKVQYLNFTFDPSHGLIRAYWESCYRGINKCNYVIDNEEKIRAIVSADFTDAMKDNFIGEAKFMRAYYYFLLGTRFGDIPLVITTPTSGEGTPKSPVSAVYDQIILDLTDAADKLFAAGDAENGRATSGAAYALMGKMELYRGNYGAAKTAFNNILGDYSLVADYTDNFLEETEFNAESIFEVSYDIAVGKSDQWNSDASGSGFIASTFRGQEYGWNDWYNAYPSDALVAEFETGDPRLSGNFYFNGDAFAGGTVSLPAYGDPAVQRTQAWRKYSNYYKDANENQESGINFRVIRYADVLLMMAEIENEVGTAADAIGYLNEVRDRVGMPNYGTAVMDAAGYPVGTKAQIFDAIVHERMVELAGEQVRFPDLVRWGLAEQELSAFGFEAGKHEVFPIPQQEINFNSSLSNDDQNFGY</sequence>
<dbReference type="Proteomes" id="UP000184474">
    <property type="component" value="Unassembled WGS sequence"/>
</dbReference>
<dbReference type="InterPro" id="IPR033985">
    <property type="entry name" value="SusD-like_N"/>
</dbReference>
<organism evidence="8 9">
    <name type="scientific">Reichenbachiella agariperforans</name>
    <dbReference type="NCBI Taxonomy" id="156994"/>
    <lineage>
        <taxon>Bacteria</taxon>
        <taxon>Pseudomonadati</taxon>
        <taxon>Bacteroidota</taxon>
        <taxon>Cytophagia</taxon>
        <taxon>Cytophagales</taxon>
        <taxon>Reichenbachiellaceae</taxon>
        <taxon>Reichenbachiella</taxon>
    </lineage>
</organism>
<dbReference type="STRING" id="156994.SAMN04488028_1011080"/>
<evidence type="ECO:0000259" key="7">
    <source>
        <dbReference type="Pfam" id="PF14322"/>
    </source>
</evidence>
<dbReference type="InterPro" id="IPR011990">
    <property type="entry name" value="TPR-like_helical_dom_sf"/>
</dbReference>
<dbReference type="Pfam" id="PF14322">
    <property type="entry name" value="SusD-like_3"/>
    <property type="match status" value="1"/>
</dbReference>
<accession>A0A1M6LSL0</accession>
<keyword evidence="4" id="KW-0472">Membrane</keyword>
<feature type="domain" description="SusD-like N-terminal" evidence="7">
    <location>
        <begin position="26"/>
        <end position="223"/>
    </location>
</feature>
<reference evidence="9" key="1">
    <citation type="submission" date="2016-11" db="EMBL/GenBank/DDBJ databases">
        <authorList>
            <person name="Varghese N."/>
            <person name="Submissions S."/>
        </authorList>
    </citation>
    <scope>NUCLEOTIDE SEQUENCE [LARGE SCALE GENOMIC DNA]</scope>
    <source>
        <strain evidence="9">DSM 26134</strain>
    </source>
</reference>
<dbReference type="RefSeq" id="WP_073120084.1">
    <property type="nucleotide sequence ID" value="NZ_FRAA01000001.1"/>
</dbReference>
<keyword evidence="5" id="KW-0998">Cell outer membrane</keyword>
<protein>
    <submittedName>
        <fullName evidence="8">Starch-binding associating with outer membrane</fullName>
    </submittedName>
</protein>
<evidence type="ECO:0000256" key="3">
    <source>
        <dbReference type="ARBA" id="ARBA00022729"/>
    </source>
</evidence>
<feature type="domain" description="RagB/SusD" evidence="6">
    <location>
        <begin position="263"/>
        <end position="502"/>
    </location>
</feature>
<dbReference type="Gene3D" id="1.25.40.390">
    <property type="match status" value="1"/>
</dbReference>
<name>A0A1M6LSL0_REIAG</name>
<evidence type="ECO:0000313" key="8">
    <source>
        <dbReference type="EMBL" id="SHJ74179.1"/>
    </source>
</evidence>
<dbReference type="AlphaFoldDB" id="A0A1M6LSL0"/>
<dbReference type="SUPFAM" id="SSF48452">
    <property type="entry name" value="TPR-like"/>
    <property type="match status" value="1"/>
</dbReference>
<keyword evidence="9" id="KW-1185">Reference proteome</keyword>
<evidence type="ECO:0000259" key="6">
    <source>
        <dbReference type="Pfam" id="PF07980"/>
    </source>
</evidence>
<evidence type="ECO:0000256" key="4">
    <source>
        <dbReference type="ARBA" id="ARBA00023136"/>
    </source>
</evidence>
<dbReference type="CDD" id="cd08977">
    <property type="entry name" value="SusD"/>
    <property type="match status" value="1"/>
</dbReference>
<dbReference type="Pfam" id="PF07980">
    <property type="entry name" value="SusD_RagB"/>
    <property type="match status" value="1"/>
</dbReference>